<accession>A0A1K1RM16</accession>
<dbReference type="SUPFAM" id="SSF54637">
    <property type="entry name" value="Thioesterase/thiol ester dehydrase-isomerase"/>
    <property type="match status" value="1"/>
</dbReference>
<gene>
    <name evidence="1" type="ORF">SAMN04489730_3537</name>
</gene>
<reference evidence="2" key="1">
    <citation type="submission" date="2016-11" db="EMBL/GenBank/DDBJ databases">
        <authorList>
            <person name="Varghese N."/>
            <person name="Submissions S."/>
        </authorList>
    </citation>
    <scope>NUCLEOTIDE SEQUENCE [LARGE SCALE GENOMIC DNA]</scope>
    <source>
        <strain evidence="2">DSM 44671</strain>
    </source>
</reference>
<dbReference type="Proteomes" id="UP000182740">
    <property type="component" value="Unassembled WGS sequence"/>
</dbReference>
<dbReference type="InterPro" id="IPR029069">
    <property type="entry name" value="HotDog_dom_sf"/>
</dbReference>
<evidence type="ECO:0000313" key="1">
    <source>
        <dbReference type="EMBL" id="SFW72986.1"/>
    </source>
</evidence>
<name>A0A1K1RM16_9PSEU</name>
<keyword evidence="2" id="KW-1185">Reference proteome</keyword>
<sequence length="232" mass="23729">MPTFAIDGRFNGPPGSANGGYACGLIAGALPGRHTVTLHAPVPLGTGLDLREAGKRRHVWHGETLIATAAGTTEAVGVVPPVSPDEAEANASAYAGREGHPFPTCFACGVDRHEPDGLCLTPAPVAGRPATVACTWAPGDALAGPDGRVPAEIVWSALDCPGGWTTDPRADPLLLGRMTATIDELPSPGRQYVVVAHQDSRNGRTARNTSTLYDADGTALASASAIWVALAG</sequence>
<evidence type="ECO:0000313" key="2">
    <source>
        <dbReference type="Proteomes" id="UP000182740"/>
    </source>
</evidence>
<dbReference type="AlphaFoldDB" id="A0A1K1RM16"/>
<dbReference type="RefSeq" id="WP_072477318.1">
    <property type="nucleotide sequence ID" value="NZ_FPJG01000006.1"/>
</dbReference>
<dbReference type="EMBL" id="FPJG01000006">
    <property type="protein sequence ID" value="SFW72986.1"/>
    <property type="molecule type" value="Genomic_DNA"/>
</dbReference>
<organism evidence="1 2">
    <name type="scientific">Amycolatopsis australiensis</name>
    <dbReference type="NCBI Taxonomy" id="546364"/>
    <lineage>
        <taxon>Bacteria</taxon>
        <taxon>Bacillati</taxon>
        <taxon>Actinomycetota</taxon>
        <taxon>Actinomycetes</taxon>
        <taxon>Pseudonocardiales</taxon>
        <taxon>Pseudonocardiaceae</taxon>
        <taxon>Amycolatopsis</taxon>
    </lineage>
</organism>
<proteinExistence type="predicted"/>
<dbReference type="STRING" id="546364.SAMN04489730_3537"/>
<evidence type="ECO:0008006" key="3">
    <source>
        <dbReference type="Google" id="ProtNLM"/>
    </source>
</evidence>
<protein>
    <recommendedName>
        <fullName evidence="3">Thioesterase-like superfamily protein</fullName>
    </recommendedName>
</protein>
<dbReference type="Gene3D" id="3.10.129.10">
    <property type="entry name" value="Hotdog Thioesterase"/>
    <property type="match status" value="1"/>
</dbReference>